<evidence type="ECO:0000313" key="3">
    <source>
        <dbReference type="Proteomes" id="UP000028990"/>
    </source>
</evidence>
<dbReference type="Proteomes" id="UP000028990">
    <property type="component" value="Unassembled WGS sequence"/>
</dbReference>
<keyword evidence="3" id="KW-1185">Reference proteome</keyword>
<accession>A0A091D2M8</accession>
<sequence length="73" mass="8231">MHRASPAVHGEREYRRSRGEGRPRSPASFEEEETENSAGWGVVVKLDGLLHVKGMTLSIETLVLKRCQKGREQ</sequence>
<dbReference type="EMBL" id="KN123190">
    <property type="protein sequence ID" value="KFO26364.1"/>
    <property type="molecule type" value="Genomic_DNA"/>
</dbReference>
<name>A0A091D2M8_FUKDA</name>
<evidence type="ECO:0000313" key="2">
    <source>
        <dbReference type="EMBL" id="KFO26364.1"/>
    </source>
</evidence>
<reference evidence="2 3" key="1">
    <citation type="submission" date="2013-11" db="EMBL/GenBank/DDBJ databases">
        <title>The Damaraland mole rat (Fukomys damarensis) genome and evolution of African mole rats.</title>
        <authorList>
            <person name="Gladyshev V.N."/>
            <person name="Fang X."/>
        </authorList>
    </citation>
    <scope>NUCLEOTIDE SEQUENCE [LARGE SCALE GENOMIC DNA]</scope>
    <source>
        <tissue evidence="2">Liver</tissue>
    </source>
</reference>
<proteinExistence type="predicted"/>
<dbReference type="AlphaFoldDB" id="A0A091D2M8"/>
<feature type="compositionally biased region" description="Basic and acidic residues" evidence="1">
    <location>
        <begin position="9"/>
        <end position="23"/>
    </location>
</feature>
<gene>
    <name evidence="2" type="ORF">H920_12242</name>
</gene>
<organism evidence="2 3">
    <name type="scientific">Fukomys damarensis</name>
    <name type="common">Damaraland mole rat</name>
    <name type="synonym">Cryptomys damarensis</name>
    <dbReference type="NCBI Taxonomy" id="885580"/>
    <lineage>
        <taxon>Eukaryota</taxon>
        <taxon>Metazoa</taxon>
        <taxon>Chordata</taxon>
        <taxon>Craniata</taxon>
        <taxon>Vertebrata</taxon>
        <taxon>Euteleostomi</taxon>
        <taxon>Mammalia</taxon>
        <taxon>Eutheria</taxon>
        <taxon>Euarchontoglires</taxon>
        <taxon>Glires</taxon>
        <taxon>Rodentia</taxon>
        <taxon>Hystricomorpha</taxon>
        <taxon>Bathyergidae</taxon>
        <taxon>Fukomys</taxon>
    </lineage>
</organism>
<feature type="region of interest" description="Disordered" evidence="1">
    <location>
        <begin position="1"/>
        <end position="37"/>
    </location>
</feature>
<protein>
    <submittedName>
        <fullName evidence="2">Uncharacterized protein</fullName>
    </submittedName>
</protein>
<evidence type="ECO:0000256" key="1">
    <source>
        <dbReference type="SAM" id="MobiDB-lite"/>
    </source>
</evidence>